<dbReference type="InterPro" id="IPR029058">
    <property type="entry name" value="AB_hydrolase_fold"/>
</dbReference>
<protein>
    <recommendedName>
        <fullName evidence="6">Carboxypeptidase</fullName>
        <ecNumber evidence="6">3.4.16.-</ecNumber>
    </recommendedName>
</protein>
<comment type="caution">
    <text evidence="8">The sequence shown here is derived from an EMBL/GenBank/DDBJ whole genome shotgun (WGS) entry which is preliminary data.</text>
</comment>
<keyword evidence="3 6" id="KW-0645">Protease</keyword>
<comment type="similarity">
    <text evidence="1 6">Belongs to the peptidase S10 family.</text>
</comment>
<evidence type="ECO:0000256" key="5">
    <source>
        <dbReference type="ARBA" id="ARBA00023180"/>
    </source>
</evidence>
<dbReference type="EMBL" id="JAVHJO010000019">
    <property type="protein sequence ID" value="KAK6523203.1"/>
    <property type="molecule type" value="Genomic_DNA"/>
</dbReference>
<dbReference type="EC" id="3.4.16.-" evidence="6"/>
<proteinExistence type="inferred from homology"/>
<keyword evidence="2 6" id="KW-0121">Carboxypeptidase</keyword>
<dbReference type="Proteomes" id="UP001365542">
    <property type="component" value="Unassembled WGS sequence"/>
</dbReference>
<dbReference type="AlphaFoldDB" id="A0AAV9WR72"/>
<evidence type="ECO:0000256" key="7">
    <source>
        <dbReference type="SAM" id="Phobius"/>
    </source>
</evidence>
<keyword evidence="9" id="KW-1185">Reference proteome</keyword>
<dbReference type="GO" id="GO:0006508">
    <property type="term" value="P:proteolysis"/>
    <property type="evidence" value="ECO:0007669"/>
    <property type="project" value="UniProtKB-KW"/>
</dbReference>
<dbReference type="InterPro" id="IPR018202">
    <property type="entry name" value="Ser_caboxypep_ser_AS"/>
</dbReference>
<evidence type="ECO:0000256" key="3">
    <source>
        <dbReference type="ARBA" id="ARBA00022670"/>
    </source>
</evidence>
<accession>A0AAV9WR72</accession>
<evidence type="ECO:0000256" key="2">
    <source>
        <dbReference type="ARBA" id="ARBA00022645"/>
    </source>
</evidence>
<reference evidence="8 9" key="1">
    <citation type="submission" date="2019-10" db="EMBL/GenBank/DDBJ databases">
        <authorList>
            <person name="Palmer J.M."/>
        </authorList>
    </citation>
    <scope>NUCLEOTIDE SEQUENCE [LARGE SCALE GENOMIC DNA]</scope>
    <source>
        <strain evidence="8 9">TWF694</strain>
    </source>
</reference>
<feature type="transmembrane region" description="Helical" evidence="7">
    <location>
        <begin position="34"/>
        <end position="55"/>
    </location>
</feature>
<dbReference type="InterPro" id="IPR001563">
    <property type="entry name" value="Peptidase_S10"/>
</dbReference>
<keyword evidence="4 6" id="KW-0378">Hydrolase</keyword>
<evidence type="ECO:0000313" key="8">
    <source>
        <dbReference type="EMBL" id="KAK6523203.1"/>
    </source>
</evidence>
<keyword evidence="5" id="KW-0325">Glycoprotein</keyword>
<dbReference type="PANTHER" id="PTHR11802">
    <property type="entry name" value="SERINE PROTEASE FAMILY S10 SERINE CARBOXYPEPTIDASE"/>
    <property type="match status" value="1"/>
</dbReference>
<organism evidence="8 9">
    <name type="scientific">Orbilia ellipsospora</name>
    <dbReference type="NCBI Taxonomy" id="2528407"/>
    <lineage>
        <taxon>Eukaryota</taxon>
        <taxon>Fungi</taxon>
        <taxon>Dikarya</taxon>
        <taxon>Ascomycota</taxon>
        <taxon>Pezizomycotina</taxon>
        <taxon>Orbiliomycetes</taxon>
        <taxon>Orbiliales</taxon>
        <taxon>Orbiliaceae</taxon>
        <taxon>Orbilia</taxon>
    </lineage>
</organism>
<dbReference type="PROSITE" id="PS00560">
    <property type="entry name" value="CARBOXYPEPT_SER_HIS"/>
    <property type="match status" value="1"/>
</dbReference>
<dbReference type="Pfam" id="PF00450">
    <property type="entry name" value="Peptidase_S10"/>
    <property type="match status" value="1"/>
</dbReference>
<name>A0AAV9WR72_9PEZI</name>
<keyword evidence="7" id="KW-1133">Transmembrane helix</keyword>
<gene>
    <name evidence="8" type="ORF">TWF694_006095</name>
</gene>
<dbReference type="Gene3D" id="3.40.50.1820">
    <property type="entry name" value="alpha/beta hydrolase"/>
    <property type="match status" value="1"/>
</dbReference>
<sequence length="552" mass="62029">MRSIIPQQWQRIDDDSDSEGISKKKAPLFSTMKSTVVSFLCGALFASVTLASSAWSKSPQNIAKLYEAARPNVSPIAPPVERISEPVSRVTGKKFKYYNRNTKQFWVNGTAGAIPDVHFDISESYAGLLPISKNKTESRKLYFWFFPSTGGKETQDDLVIWLNGGPGCSSLEGLLQENGPFTWQYGTYLPVKNEYTWLNLTNMLWVDQPVGTGFSQGVPNIRNQEDLAEQFLGFMKNFVDKFGLHGKRIWLTGESYAGKYIPYIADAMYAKKDTRSFNLKGTMLYDPSIDDDLFLEEIPAVPFLLRNSNIFSLPDSTVAKLKSEADRCGYTDLYNLGLTFPSPGGLNTTYVDTSCSLWNDIFNEVLKVNPCFNIYHIMTTCPNLWDVLGFPGSFGYLPKGAKIYFDRPEVQKAINAPRMKWEECSSRDVFPHDDTSPSPVPAGVLSRVVEKSERTVIAHGLMDYVLIADGTLLSLNNMVWNGARGFSERPARKFVVPYAQQGEMGTWIEERGLTYIEVKLSGHMVPQYQPGAAYRHLEYLLGRVKDLSSDQL</sequence>
<dbReference type="PRINTS" id="PR00724">
    <property type="entry name" value="CRBOXYPTASEC"/>
</dbReference>
<evidence type="ECO:0000256" key="6">
    <source>
        <dbReference type="RuleBase" id="RU361156"/>
    </source>
</evidence>
<dbReference type="GO" id="GO:0004185">
    <property type="term" value="F:serine-type carboxypeptidase activity"/>
    <property type="evidence" value="ECO:0007669"/>
    <property type="project" value="UniProtKB-UniRule"/>
</dbReference>
<dbReference type="SUPFAM" id="SSF53474">
    <property type="entry name" value="alpha/beta-Hydrolases"/>
    <property type="match status" value="1"/>
</dbReference>
<evidence type="ECO:0000256" key="4">
    <source>
        <dbReference type="ARBA" id="ARBA00022801"/>
    </source>
</evidence>
<keyword evidence="7" id="KW-0472">Membrane</keyword>
<dbReference type="PANTHER" id="PTHR11802:SF479">
    <property type="entry name" value="CARBOXYPEPTIDASE"/>
    <property type="match status" value="1"/>
</dbReference>
<evidence type="ECO:0000256" key="1">
    <source>
        <dbReference type="ARBA" id="ARBA00009431"/>
    </source>
</evidence>
<evidence type="ECO:0000313" key="9">
    <source>
        <dbReference type="Proteomes" id="UP001365542"/>
    </source>
</evidence>
<dbReference type="InterPro" id="IPR033124">
    <property type="entry name" value="Ser_caboxypep_his_AS"/>
</dbReference>
<dbReference type="PROSITE" id="PS00131">
    <property type="entry name" value="CARBOXYPEPT_SER_SER"/>
    <property type="match status" value="1"/>
</dbReference>
<keyword evidence="7" id="KW-0812">Transmembrane</keyword>